<dbReference type="InterPro" id="IPR015003">
    <property type="entry name" value="DUF1853"/>
</dbReference>
<sequence length="485" mass="52578">MITAEQSNGQSAVHDGQLAHIDPTAGPRNKLVRDLWWMMASPGMLRETDATSAARPLHDAVGASIVGASQGWLARLDEDPSELEAYLAAPSRRSTRLGFYAQSLVEFWIERCPALRTTQLRCGQQLRRGQRGVVGSLKYVFCCAPTDEAVRASLGCDPPGTAPAPGRRCLLHWELSIKFFVYVAPPQGALPAGAAARYVGPFLHENLDARVATSARKLRLSAEADVRKWATRTLAKVEQDDRCLDLRAHSALRGFVFYDRAAPESSVLSGDHAKGWVARDICGVRAAVPADTTHFVILPKSHWLAPCRLPKTENGYLLPACELVGAPEPLRAVAAAHLAAELARLAERCPATPIMVASLRPFDEDALYETSRGFLLPDEWDPEPLLRGATTWKKHKRKPPSLDADGRVVEVGGFPSPAHPSVAGLRVRGAFRDASDAPEAVCLDDDALLVDDGAVETGAQLVKRLEGRPHEHARNGRRVGSALLA</sequence>
<organism evidence="2 3">
    <name type="scientific">Pelagomonas calceolata</name>
    <dbReference type="NCBI Taxonomy" id="35677"/>
    <lineage>
        <taxon>Eukaryota</taxon>
        <taxon>Sar</taxon>
        <taxon>Stramenopiles</taxon>
        <taxon>Ochrophyta</taxon>
        <taxon>Pelagophyceae</taxon>
        <taxon>Pelagomonadales</taxon>
        <taxon>Pelagomonadaceae</taxon>
        <taxon>Pelagomonas</taxon>
    </lineage>
</organism>
<proteinExistence type="predicted"/>
<evidence type="ECO:0000313" key="3">
    <source>
        <dbReference type="Proteomes" id="UP000789595"/>
    </source>
</evidence>
<reference evidence="2" key="1">
    <citation type="submission" date="2021-11" db="EMBL/GenBank/DDBJ databases">
        <authorList>
            <consortium name="Genoscope - CEA"/>
            <person name="William W."/>
        </authorList>
    </citation>
    <scope>NUCLEOTIDE SEQUENCE</scope>
</reference>
<feature type="non-terminal residue" evidence="2">
    <location>
        <position position="485"/>
    </location>
</feature>
<comment type="caution">
    <text evidence="2">The sequence shown here is derived from an EMBL/GenBank/DDBJ whole genome shotgun (WGS) entry which is preliminary data.</text>
</comment>
<dbReference type="OrthoDB" id="10261556at2759"/>
<gene>
    <name evidence="2" type="ORF">PECAL_2P17490</name>
</gene>
<protein>
    <submittedName>
        <fullName evidence="2">Uncharacterized protein</fullName>
    </submittedName>
</protein>
<keyword evidence="3" id="KW-1185">Reference proteome</keyword>
<accession>A0A8J2SDX9</accession>
<evidence type="ECO:0000313" key="2">
    <source>
        <dbReference type="EMBL" id="CAH0368676.1"/>
    </source>
</evidence>
<dbReference type="Proteomes" id="UP000789595">
    <property type="component" value="Unassembled WGS sequence"/>
</dbReference>
<feature type="compositionally biased region" description="Polar residues" evidence="1">
    <location>
        <begin position="1"/>
        <end position="11"/>
    </location>
</feature>
<evidence type="ECO:0000256" key="1">
    <source>
        <dbReference type="SAM" id="MobiDB-lite"/>
    </source>
</evidence>
<dbReference type="EMBL" id="CAKKNE010000002">
    <property type="protein sequence ID" value="CAH0368676.1"/>
    <property type="molecule type" value="Genomic_DNA"/>
</dbReference>
<dbReference type="AlphaFoldDB" id="A0A8J2SDX9"/>
<name>A0A8J2SDX9_9STRA</name>
<dbReference type="Pfam" id="PF08907">
    <property type="entry name" value="DUF1853"/>
    <property type="match status" value="2"/>
</dbReference>
<feature type="region of interest" description="Disordered" evidence="1">
    <location>
        <begin position="1"/>
        <end position="25"/>
    </location>
</feature>